<name>A0A8X6NYG7_NEPPI</name>
<gene>
    <name evidence="1" type="ORF">NPIL_319991</name>
</gene>
<dbReference type="AlphaFoldDB" id="A0A8X6NYG7"/>
<evidence type="ECO:0000313" key="1">
    <source>
        <dbReference type="EMBL" id="GFT41784.1"/>
    </source>
</evidence>
<comment type="caution">
    <text evidence="1">The sequence shown here is derived from an EMBL/GenBank/DDBJ whole genome shotgun (WGS) entry which is preliminary data.</text>
</comment>
<dbReference type="Proteomes" id="UP000887013">
    <property type="component" value="Unassembled WGS sequence"/>
</dbReference>
<organism evidence="1 2">
    <name type="scientific">Nephila pilipes</name>
    <name type="common">Giant wood spider</name>
    <name type="synonym">Nephila maculata</name>
    <dbReference type="NCBI Taxonomy" id="299642"/>
    <lineage>
        <taxon>Eukaryota</taxon>
        <taxon>Metazoa</taxon>
        <taxon>Ecdysozoa</taxon>
        <taxon>Arthropoda</taxon>
        <taxon>Chelicerata</taxon>
        <taxon>Arachnida</taxon>
        <taxon>Araneae</taxon>
        <taxon>Araneomorphae</taxon>
        <taxon>Entelegynae</taxon>
        <taxon>Araneoidea</taxon>
        <taxon>Nephilidae</taxon>
        <taxon>Nephila</taxon>
    </lineage>
</organism>
<sequence length="70" mass="7536">MQEGKRWTAEKSLQSSCELGNSGSFYLDDTTARMRKMVTCCNVESGAPTGGGKKKLIFPMCSSTQLGHSA</sequence>
<reference evidence="1" key="1">
    <citation type="submission" date="2020-08" db="EMBL/GenBank/DDBJ databases">
        <title>Multicomponent nature underlies the extraordinary mechanical properties of spider dragline silk.</title>
        <authorList>
            <person name="Kono N."/>
            <person name="Nakamura H."/>
            <person name="Mori M."/>
            <person name="Yoshida Y."/>
            <person name="Ohtoshi R."/>
            <person name="Malay A.D."/>
            <person name="Moran D.A.P."/>
            <person name="Tomita M."/>
            <person name="Numata K."/>
            <person name="Arakawa K."/>
        </authorList>
    </citation>
    <scope>NUCLEOTIDE SEQUENCE</scope>
</reference>
<keyword evidence="2" id="KW-1185">Reference proteome</keyword>
<dbReference type="EMBL" id="BMAW01063770">
    <property type="protein sequence ID" value="GFT41784.1"/>
    <property type="molecule type" value="Genomic_DNA"/>
</dbReference>
<evidence type="ECO:0000313" key="2">
    <source>
        <dbReference type="Proteomes" id="UP000887013"/>
    </source>
</evidence>
<accession>A0A8X6NYG7</accession>
<protein>
    <submittedName>
        <fullName evidence="1">Uncharacterized protein</fullName>
    </submittedName>
</protein>
<proteinExistence type="predicted"/>